<organism evidence="6 7">
    <name type="scientific">Stereocaulon virgatum</name>
    <dbReference type="NCBI Taxonomy" id="373712"/>
    <lineage>
        <taxon>Eukaryota</taxon>
        <taxon>Fungi</taxon>
        <taxon>Dikarya</taxon>
        <taxon>Ascomycota</taxon>
        <taxon>Pezizomycotina</taxon>
        <taxon>Lecanoromycetes</taxon>
        <taxon>OSLEUM clade</taxon>
        <taxon>Lecanoromycetidae</taxon>
        <taxon>Lecanorales</taxon>
        <taxon>Lecanorineae</taxon>
        <taxon>Stereocaulaceae</taxon>
        <taxon>Stereocaulon</taxon>
    </lineage>
</organism>
<dbReference type="InterPro" id="IPR008271">
    <property type="entry name" value="Ser/Thr_kinase_AS"/>
</dbReference>
<evidence type="ECO:0000313" key="7">
    <source>
        <dbReference type="Proteomes" id="UP001590950"/>
    </source>
</evidence>
<dbReference type="Gene3D" id="1.10.510.10">
    <property type="entry name" value="Transferase(Phosphotransferase) domain 1"/>
    <property type="match status" value="1"/>
</dbReference>
<feature type="compositionally biased region" description="Low complexity" evidence="4">
    <location>
        <begin position="188"/>
        <end position="203"/>
    </location>
</feature>
<feature type="compositionally biased region" description="Low complexity" evidence="4">
    <location>
        <begin position="90"/>
        <end position="102"/>
    </location>
</feature>
<protein>
    <recommendedName>
        <fullName evidence="5">Protein kinase domain-containing protein</fullName>
    </recommendedName>
</protein>
<feature type="compositionally biased region" description="Polar residues" evidence="4">
    <location>
        <begin position="937"/>
        <end position="946"/>
    </location>
</feature>
<proteinExistence type="predicted"/>
<feature type="compositionally biased region" description="Polar residues" evidence="4">
    <location>
        <begin position="20"/>
        <end position="36"/>
    </location>
</feature>
<dbReference type="PANTHER" id="PTHR24346">
    <property type="entry name" value="MAP/MICROTUBULE AFFINITY-REGULATING KINASE"/>
    <property type="match status" value="1"/>
</dbReference>
<feature type="compositionally biased region" description="Polar residues" evidence="4">
    <location>
        <begin position="126"/>
        <end position="156"/>
    </location>
</feature>
<dbReference type="PROSITE" id="PS00108">
    <property type="entry name" value="PROTEIN_KINASE_ST"/>
    <property type="match status" value="1"/>
</dbReference>
<dbReference type="SUPFAM" id="SSF56112">
    <property type="entry name" value="Protein kinase-like (PK-like)"/>
    <property type="match status" value="1"/>
</dbReference>
<feature type="compositionally biased region" description="Pro residues" evidence="4">
    <location>
        <begin position="1115"/>
        <end position="1125"/>
    </location>
</feature>
<feature type="compositionally biased region" description="Basic and acidic residues" evidence="4">
    <location>
        <begin position="1023"/>
        <end position="1035"/>
    </location>
</feature>
<dbReference type="PROSITE" id="PS00107">
    <property type="entry name" value="PROTEIN_KINASE_ATP"/>
    <property type="match status" value="1"/>
</dbReference>
<keyword evidence="2 3" id="KW-0067">ATP-binding</keyword>
<dbReference type="EMBL" id="JBEFKJ010000026">
    <property type="protein sequence ID" value="KAL2039301.1"/>
    <property type="molecule type" value="Genomic_DNA"/>
</dbReference>
<feature type="region of interest" description="Disordered" evidence="4">
    <location>
        <begin position="1"/>
        <end position="259"/>
    </location>
</feature>
<evidence type="ECO:0000259" key="5">
    <source>
        <dbReference type="PROSITE" id="PS50011"/>
    </source>
</evidence>
<dbReference type="InterPro" id="IPR017441">
    <property type="entry name" value="Protein_kinase_ATP_BS"/>
</dbReference>
<feature type="compositionally biased region" description="Basic and acidic residues" evidence="4">
    <location>
        <begin position="984"/>
        <end position="1001"/>
    </location>
</feature>
<feature type="compositionally biased region" description="Low complexity" evidence="4">
    <location>
        <begin position="37"/>
        <end position="52"/>
    </location>
</feature>
<feature type="region of interest" description="Disordered" evidence="4">
    <location>
        <begin position="659"/>
        <end position="856"/>
    </location>
</feature>
<reference evidence="6 7" key="1">
    <citation type="submission" date="2024-09" db="EMBL/GenBank/DDBJ databases">
        <title>Rethinking Asexuality: The Enigmatic Case of Functional Sexual Genes in Lepraria (Stereocaulaceae).</title>
        <authorList>
            <person name="Doellman M."/>
            <person name="Sun Y."/>
            <person name="Barcenas-Pena A."/>
            <person name="Lumbsch H.T."/>
            <person name="Grewe F."/>
        </authorList>
    </citation>
    <scope>NUCLEOTIDE SEQUENCE [LARGE SCALE GENOMIC DNA]</scope>
    <source>
        <strain evidence="6 7">Mercado 3170</strain>
    </source>
</reference>
<feature type="compositionally biased region" description="Basic and acidic residues" evidence="4">
    <location>
        <begin position="1092"/>
        <end position="1102"/>
    </location>
</feature>
<feature type="binding site" evidence="3">
    <location>
        <position position="354"/>
    </location>
    <ligand>
        <name>ATP</name>
        <dbReference type="ChEBI" id="CHEBI:30616"/>
    </ligand>
</feature>
<feature type="domain" description="Protein kinase" evidence="5">
    <location>
        <begin position="325"/>
        <end position="618"/>
    </location>
</feature>
<feature type="compositionally biased region" description="Polar residues" evidence="4">
    <location>
        <begin position="219"/>
        <end position="244"/>
    </location>
</feature>
<feature type="compositionally biased region" description="Polar residues" evidence="4">
    <location>
        <begin position="175"/>
        <end position="187"/>
    </location>
</feature>
<sequence>MQVASQQTPSSVAQGAYAIDSTSRLRYTQQSPQPDNHSQSSHTRSSPQSSSRRPSRRPSGNGNQTITHESNVQSTSSTPRGQDMANVTRASPVVPVTASSPPQQTRREHRTQQSQGGPPISPPPRTSSNQRAQNFALPTNTAFADRSVSSRQTTQSYDERPRSSRNPPDVRPLDTSEQGTISPVSGNATDSFSDSTSAAANVARSRRRGPASPDGPQRAISTRESGHQQTPAAIQSRSASNVVSQPPPARSTRDETQIINRVVVDDPAIDIRREQERQLESVPGLAVVNNVGPEDVPNATPRSRQDHSATTGSGGRRKETRFGDYILGQTLGEGEFGKVKLGWKKNGEVQVAIKLIRRETLGQNPSRLPKIYREVTILRGLEHPNIVKLHEMIETSAYIGIILEYASGGELFDYILNHRYLKDHTARKLFAQLVSGVGYLHKKGIVHRDLKLENLLLDRNKNIVITDFGFANTFDPRDELDEDIERNLTDRKYVKDMNLDRVQNGSRRGDLMATSCGSPCYAAPELVVTDSLYTGRKVDVWSCGVILYAMLAGYLPFDDDPANPEGDNINLLYKYITTTPLTFPEYVTPHARDLLRRILVPDPRQRADLFEVARHSWLSDFAHVVAQVTSSTTTVGDIANATVTADSQDVPLLVRSASVREPAKTHTSNMSPGGLAHPGKIDPDQIADTSKAPRDPKRRTLQVEYVAPQRQTVRGEPMPPISSPTTDASTSATSAGQPRTRVRAGVEGPQGSSSSYRSSPSTTKPLPQDPSIAQAIVPSYTYQSSSNRTQQRPSSSQRDMAPPARPPKDLPRSVSDSTSAFGQVPPTSIARPSTGGSITSTGQGRLPSRGNSYSQPLAPTVAATNAQGRVTQPKPGKQYNISAPIPQAEAYLSNESIGRPSTQHYDPPTPGFQRTQSRGHKRSNTLGNFFRVGSISGGRSQPQSPGEPQREKRYPPTSMKTPLASDSPRQSTDSRRPSFGFPRKNSDLRKESDQPRQEKPRRFSLLPASFSFKSFAGAGSGKDTSDVRPASERRPSNTLQQAPASRGQSRPQTMAYNRGHEGGNNYRQEENLPSGYDGGRDRTRDYATSQGRRNDASSRDAQENTYSPQYQSQPDPYPSSKPPLPGQSYLGTPTESEISLGPRRDRPLYPQGFNSYEDEPPSAPAQQGRARGPGVLQKNNRRFADAYEQNAEPGSGVGGQHAGTSGAAKRVMDFFRRRGKARNDDRM</sequence>
<dbReference type="PANTHER" id="PTHR24346:SF110">
    <property type="entry name" value="NON-SPECIFIC SERINE_THREONINE PROTEIN KINASE"/>
    <property type="match status" value="1"/>
</dbReference>
<dbReference type="PROSITE" id="PS50011">
    <property type="entry name" value="PROTEIN_KINASE_DOM"/>
    <property type="match status" value="1"/>
</dbReference>
<dbReference type="Pfam" id="PF00069">
    <property type="entry name" value="Pkinase"/>
    <property type="match status" value="1"/>
</dbReference>
<feature type="region of interest" description="Disordered" evidence="4">
    <location>
        <begin position="897"/>
        <end position="1227"/>
    </location>
</feature>
<feature type="compositionally biased region" description="Polar residues" evidence="4">
    <location>
        <begin position="1036"/>
        <end position="1055"/>
    </location>
</feature>
<name>A0ABR4A2Y0_9LECA</name>
<evidence type="ECO:0000256" key="2">
    <source>
        <dbReference type="ARBA" id="ARBA00022840"/>
    </source>
</evidence>
<feature type="compositionally biased region" description="Polar residues" evidence="4">
    <location>
        <begin position="1"/>
        <end position="13"/>
    </location>
</feature>
<gene>
    <name evidence="6" type="ORF">N7G274_007969</name>
</gene>
<comment type="caution">
    <text evidence="6">The sequence shown here is derived from an EMBL/GenBank/DDBJ whole genome shotgun (WGS) entry which is preliminary data.</text>
</comment>
<evidence type="ECO:0000256" key="1">
    <source>
        <dbReference type="ARBA" id="ARBA00022741"/>
    </source>
</evidence>
<dbReference type="InterPro" id="IPR011009">
    <property type="entry name" value="Kinase-like_dom_sf"/>
</dbReference>
<feature type="compositionally biased region" description="Low complexity" evidence="4">
    <location>
        <begin position="833"/>
        <end position="842"/>
    </location>
</feature>
<evidence type="ECO:0000256" key="4">
    <source>
        <dbReference type="SAM" id="MobiDB-lite"/>
    </source>
</evidence>
<keyword evidence="1 3" id="KW-0547">Nucleotide-binding</keyword>
<dbReference type="Proteomes" id="UP001590950">
    <property type="component" value="Unassembled WGS sequence"/>
</dbReference>
<feature type="compositionally biased region" description="Polar residues" evidence="4">
    <location>
        <begin position="60"/>
        <end position="80"/>
    </location>
</feature>
<feature type="compositionally biased region" description="Polar residues" evidence="4">
    <location>
        <begin position="780"/>
        <end position="798"/>
    </location>
</feature>
<evidence type="ECO:0000313" key="6">
    <source>
        <dbReference type="EMBL" id="KAL2039301.1"/>
    </source>
</evidence>
<keyword evidence="7" id="KW-1185">Reference proteome</keyword>
<dbReference type="SMART" id="SM00220">
    <property type="entry name" value="S_TKc"/>
    <property type="match status" value="1"/>
</dbReference>
<feature type="compositionally biased region" description="Low complexity" evidence="4">
    <location>
        <begin position="752"/>
        <end position="761"/>
    </location>
</feature>
<evidence type="ECO:0000256" key="3">
    <source>
        <dbReference type="PROSITE-ProRule" id="PRU10141"/>
    </source>
</evidence>
<dbReference type="InterPro" id="IPR000719">
    <property type="entry name" value="Prot_kinase_dom"/>
</dbReference>
<feature type="compositionally biased region" description="Low complexity" evidence="4">
    <location>
        <begin position="723"/>
        <end position="735"/>
    </location>
</feature>
<feature type="compositionally biased region" description="Basic and acidic residues" evidence="4">
    <location>
        <begin position="1210"/>
        <end position="1227"/>
    </location>
</feature>
<feature type="compositionally biased region" description="Low complexity" evidence="4">
    <location>
        <begin position="1008"/>
        <end position="1017"/>
    </location>
</feature>
<feature type="region of interest" description="Disordered" evidence="4">
    <location>
        <begin position="286"/>
        <end position="320"/>
    </location>
</feature>
<accession>A0ABR4A2Y0</accession>